<sequence length="186" mass="20966">MNEINLLDGTLLIKGQIAKLGDKMAQVFPGLKGNVLPVKNYQFCAFDGNDFQFVEMFIGFDNVFKAHKTWGLLEDQVVSFTIEGGVKYCYTNFFKIELEQALAAGEVNFPEKGSMTTEKQPLLKAIQEDIEEVLDNYALGLTTIEEGNNRLADIMVKHLRQRGRWEVKEVHWGMMGGIAANILDDL</sequence>
<organism evidence="1 2">
    <name type="scientific">Microscilla marina ATCC 23134</name>
    <dbReference type="NCBI Taxonomy" id="313606"/>
    <lineage>
        <taxon>Bacteria</taxon>
        <taxon>Pseudomonadati</taxon>
        <taxon>Bacteroidota</taxon>
        <taxon>Cytophagia</taxon>
        <taxon>Cytophagales</taxon>
        <taxon>Microscillaceae</taxon>
        <taxon>Microscilla</taxon>
    </lineage>
</organism>
<name>A1ZC80_MICM2</name>
<dbReference type="AlphaFoldDB" id="A1ZC80"/>
<keyword evidence="2" id="KW-1185">Reference proteome</keyword>
<evidence type="ECO:0000313" key="2">
    <source>
        <dbReference type="Proteomes" id="UP000004095"/>
    </source>
</evidence>
<gene>
    <name evidence="1" type="ORF">M23134_01911</name>
</gene>
<evidence type="ECO:0000313" key="1">
    <source>
        <dbReference type="EMBL" id="EAY31882.1"/>
    </source>
</evidence>
<accession>A1ZC80</accession>
<reference evidence="1 2" key="1">
    <citation type="submission" date="2007-01" db="EMBL/GenBank/DDBJ databases">
        <authorList>
            <person name="Haygood M."/>
            <person name="Podell S."/>
            <person name="Anderson C."/>
            <person name="Hopkinson B."/>
            <person name="Roe K."/>
            <person name="Barbeau K."/>
            <person name="Gaasterland T."/>
            <person name="Ferriera S."/>
            <person name="Johnson J."/>
            <person name="Kravitz S."/>
            <person name="Beeson K."/>
            <person name="Sutton G."/>
            <person name="Rogers Y.-H."/>
            <person name="Friedman R."/>
            <person name="Frazier M."/>
            <person name="Venter J.C."/>
        </authorList>
    </citation>
    <scope>NUCLEOTIDE SEQUENCE [LARGE SCALE GENOMIC DNA]</scope>
    <source>
        <strain evidence="1 2">ATCC 23134</strain>
    </source>
</reference>
<dbReference type="Proteomes" id="UP000004095">
    <property type="component" value="Unassembled WGS sequence"/>
</dbReference>
<dbReference type="RefSeq" id="WP_002692654.1">
    <property type="nucleotide sequence ID" value="NZ_AAWS01000001.1"/>
</dbReference>
<protein>
    <submittedName>
        <fullName evidence="1">Uncharacterized protein</fullName>
    </submittedName>
</protein>
<proteinExistence type="predicted"/>
<dbReference type="EMBL" id="AAWS01000001">
    <property type="protein sequence ID" value="EAY31882.1"/>
    <property type="molecule type" value="Genomic_DNA"/>
</dbReference>
<dbReference type="OrthoDB" id="1519646at2"/>
<comment type="caution">
    <text evidence="1">The sequence shown here is derived from an EMBL/GenBank/DDBJ whole genome shotgun (WGS) entry which is preliminary data.</text>
</comment>